<evidence type="ECO:0000256" key="5">
    <source>
        <dbReference type="ARBA" id="ARBA00022692"/>
    </source>
</evidence>
<keyword evidence="4" id="KW-0997">Cell inner membrane</keyword>
<feature type="transmembrane region" description="Helical" evidence="9">
    <location>
        <begin position="121"/>
        <end position="146"/>
    </location>
</feature>
<dbReference type="PANTHER" id="PTHR35011">
    <property type="entry name" value="2,3-DIKETO-L-GULONATE TRAP TRANSPORTER SMALL PERMEASE PROTEIN YIAM"/>
    <property type="match status" value="1"/>
</dbReference>
<gene>
    <name evidence="11" type="ORF">HMPREF0202_02462</name>
</gene>
<dbReference type="STRING" id="1319815.HMPREF0202_02462"/>
<evidence type="ECO:0000256" key="6">
    <source>
        <dbReference type="ARBA" id="ARBA00022989"/>
    </source>
</evidence>
<keyword evidence="6 9" id="KW-1133">Transmembrane helix</keyword>
<evidence type="ECO:0000313" key="12">
    <source>
        <dbReference type="Proteomes" id="UP000017081"/>
    </source>
</evidence>
<keyword evidence="2" id="KW-0813">Transport</keyword>
<keyword evidence="7 9" id="KW-0472">Membrane</keyword>
<evidence type="ECO:0000256" key="4">
    <source>
        <dbReference type="ARBA" id="ARBA00022519"/>
    </source>
</evidence>
<keyword evidence="12" id="KW-1185">Reference proteome</keyword>
<feature type="transmembrane region" description="Helical" evidence="9">
    <location>
        <begin position="86"/>
        <end position="109"/>
    </location>
</feature>
<reference evidence="11 12" key="1">
    <citation type="submission" date="2013-08" db="EMBL/GenBank/DDBJ databases">
        <authorList>
            <person name="Weinstock G."/>
            <person name="Sodergren E."/>
            <person name="Wylie T."/>
            <person name="Fulton L."/>
            <person name="Fulton R."/>
            <person name="Fronick C."/>
            <person name="O'Laughlin M."/>
            <person name="Godfrey J."/>
            <person name="Miner T."/>
            <person name="Herter B."/>
            <person name="Appelbaum E."/>
            <person name="Cordes M."/>
            <person name="Lek S."/>
            <person name="Wollam A."/>
            <person name="Pepin K.H."/>
            <person name="Palsikar V.B."/>
            <person name="Mitreva M."/>
            <person name="Wilson R.K."/>
        </authorList>
    </citation>
    <scope>NUCLEOTIDE SEQUENCE [LARGE SCALE GENOMIC DNA]</scope>
    <source>
        <strain evidence="11 12">ATCC BAA-474</strain>
    </source>
</reference>
<evidence type="ECO:0000256" key="3">
    <source>
        <dbReference type="ARBA" id="ARBA00022475"/>
    </source>
</evidence>
<evidence type="ECO:0000313" key="11">
    <source>
        <dbReference type="EMBL" id="ERT66996.1"/>
    </source>
</evidence>
<evidence type="ECO:0000256" key="2">
    <source>
        <dbReference type="ARBA" id="ARBA00022448"/>
    </source>
</evidence>
<keyword evidence="3" id="KW-1003">Cell membrane</keyword>
<dbReference type="EMBL" id="AXZF01000123">
    <property type="protein sequence ID" value="ERT66996.1"/>
    <property type="molecule type" value="Genomic_DNA"/>
</dbReference>
<proteinExistence type="inferred from homology"/>
<feature type="transmembrane region" description="Helical" evidence="9">
    <location>
        <begin position="47"/>
        <end position="65"/>
    </location>
</feature>
<dbReference type="InterPro" id="IPR055348">
    <property type="entry name" value="DctQ"/>
</dbReference>
<evidence type="ECO:0000256" key="7">
    <source>
        <dbReference type="ARBA" id="ARBA00023136"/>
    </source>
</evidence>
<evidence type="ECO:0000256" key="1">
    <source>
        <dbReference type="ARBA" id="ARBA00004429"/>
    </source>
</evidence>
<dbReference type="PANTHER" id="PTHR35011:SF2">
    <property type="entry name" value="2,3-DIKETO-L-GULONATE TRAP TRANSPORTER SMALL PERMEASE PROTEIN YIAM"/>
    <property type="match status" value="1"/>
</dbReference>
<accession>U7V631</accession>
<dbReference type="Pfam" id="PF04290">
    <property type="entry name" value="DctQ"/>
    <property type="match status" value="1"/>
</dbReference>
<keyword evidence="5 9" id="KW-0812">Transmembrane</keyword>
<dbReference type="GO" id="GO:0005886">
    <property type="term" value="C:plasma membrane"/>
    <property type="evidence" value="ECO:0007669"/>
    <property type="project" value="UniProtKB-SubCell"/>
</dbReference>
<comment type="caution">
    <text evidence="11">The sequence shown here is derived from an EMBL/GenBank/DDBJ whole genome shotgun (WGS) entry which is preliminary data.</text>
</comment>
<evidence type="ECO:0000256" key="9">
    <source>
        <dbReference type="SAM" id="Phobius"/>
    </source>
</evidence>
<dbReference type="Proteomes" id="UP000017081">
    <property type="component" value="Unassembled WGS sequence"/>
</dbReference>
<dbReference type="RefSeq" id="WP_023051992.1">
    <property type="nucleotide sequence ID" value="NZ_CP173065.2"/>
</dbReference>
<evidence type="ECO:0000259" key="10">
    <source>
        <dbReference type="Pfam" id="PF04290"/>
    </source>
</evidence>
<dbReference type="HOGENOM" id="CLU_086356_9_2_0"/>
<dbReference type="PATRIC" id="fig|1319815.3.peg.2364"/>
<sequence length="155" mass="17737">METLKNGLNKIIEIFCIVLMAFMTILVTWQVITRYVFNNPSAVTEQLCQYLFIWLVLFGSAYIFGKREHMQITFIKEKLPNKLGKICDLLQETIIFIFTLGVLVIGGYLSVVKQMVQFDAALQIPIGVVYAAIPLSGVFILFYSIYNIKKIVLEK</sequence>
<feature type="transmembrane region" description="Helical" evidence="9">
    <location>
        <begin position="12"/>
        <end position="32"/>
    </location>
</feature>
<dbReference type="eggNOG" id="COG3090">
    <property type="taxonomic scope" value="Bacteria"/>
</dbReference>
<dbReference type="GO" id="GO:0015740">
    <property type="term" value="P:C4-dicarboxylate transport"/>
    <property type="evidence" value="ECO:0007669"/>
    <property type="project" value="TreeGrafter"/>
</dbReference>
<comment type="subcellular location">
    <subcellularLocation>
        <location evidence="1">Cell inner membrane</location>
        <topology evidence="1">Multi-pass membrane protein</topology>
    </subcellularLocation>
</comment>
<protein>
    <submittedName>
        <fullName evidence="11">TRAP transporter, DctQ-like membrane protein</fullName>
    </submittedName>
</protein>
<feature type="domain" description="Tripartite ATP-independent periplasmic transporters DctQ component" evidence="10">
    <location>
        <begin position="23"/>
        <end position="150"/>
    </location>
</feature>
<evidence type="ECO:0000256" key="8">
    <source>
        <dbReference type="ARBA" id="ARBA00038436"/>
    </source>
</evidence>
<dbReference type="GO" id="GO:0022857">
    <property type="term" value="F:transmembrane transporter activity"/>
    <property type="evidence" value="ECO:0007669"/>
    <property type="project" value="TreeGrafter"/>
</dbReference>
<dbReference type="InterPro" id="IPR007387">
    <property type="entry name" value="TRAP_DctQ"/>
</dbReference>
<dbReference type="AlphaFoldDB" id="U7V631"/>
<organism evidence="11 12">
    <name type="scientific">Cetobacterium somerae ATCC BAA-474</name>
    <dbReference type="NCBI Taxonomy" id="1319815"/>
    <lineage>
        <taxon>Bacteria</taxon>
        <taxon>Fusobacteriati</taxon>
        <taxon>Fusobacteriota</taxon>
        <taxon>Fusobacteriia</taxon>
        <taxon>Fusobacteriales</taxon>
        <taxon>Fusobacteriaceae</taxon>
        <taxon>Cetobacterium</taxon>
    </lineage>
</organism>
<comment type="similarity">
    <text evidence="8">Belongs to the TRAP transporter small permease family.</text>
</comment>
<name>U7V631_9FUSO</name>